<feature type="transmembrane region" description="Helical" evidence="8">
    <location>
        <begin position="723"/>
        <end position="744"/>
    </location>
</feature>
<proteinExistence type="inferred from homology"/>
<reference evidence="9 10" key="2">
    <citation type="journal article" date="2020" name="MBio">
        <title>Isolation and Molecular Analysis of a Novel Neorickettsia Species That Causes Potomac Horse Fever.</title>
        <authorList>
            <person name="Teymournejad O."/>
            <person name="Lin M."/>
            <person name="Bekebrede H."/>
            <person name="Kamr A."/>
            <person name="Toribio R.E."/>
            <person name="Arroyo L.G."/>
            <person name="Baird J.D."/>
            <person name="Rikihisa Y."/>
        </authorList>
    </citation>
    <scope>NUCLEOTIDE SEQUENCE [LARGE SCALE GENOMIC DNA]</scope>
    <source>
        <strain evidence="9 10">Fin17</strain>
    </source>
</reference>
<dbReference type="GO" id="GO:0030255">
    <property type="term" value="P:protein secretion by the type IV secretion system"/>
    <property type="evidence" value="ECO:0007669"/>
    <property type="project" value="InterPro"/>
</dbReference>
<keyword evidence="5 8" id="KW-1133">Transmembrane helix</keyword>
<name>A0A6P1GB87_9RICK</name>
<evidence type="ECO:0000256" key="2">
    <source>
        <dbReference type="ARBA" id="ARBA00007802"/>
    </source>
</evidence>
<dbReference type="Proteomes" id="UP000464912">
    <property type="component" value="Chromosome"/>
</dbReference>
<evidence type="ECO:0000313" key="10">
    <source>
        <dbReference type="Proteomes" id="UP000464912"/>
    </source>
</evidence>
<feature type="transmembrane region" description="Helical" evidence="8">
    <location>
        <begin position="568"/>
        <end position="596"/>
    </location>
</feature>
<keyword evidence="3 8" id="KW-0812">Transmembrane</keyword>
<evidence type="ECO:0000256" key="5">
    <source>
        <dbReference type="ARBA" id="ARBA00022989"/>
    </source>
</evidence>
<organism evidence="9 10">
    <name type="scientific">Neorickettsia findlayensis</name>
    <dbReference type="NCBI Taxonomy" id="2686014"/>
    <lineage>
        <taxon>Bacteria</taxon>
        <taxon>Pseudomonadati</taxon>
        <taxon>Pseudomonadota</taxon>
        <taxon>Alphaproteobacteria</taxon>
        <taxon>Rickettsiales</taxon>
        <taxon>Anaplasmataceae</taxon>
        <taxon>Neorickettsia</taxon>
    </lineage>
</organism>
<accession>A0A6P1GB87</accession>
<feature type="transmembrane region" description="Helical" evidence="8">
    <location>
        <begin position="751"/>
        <end position="771"/>
    </location>
</feature>
<feature type="transmembrane region" description="Helical" evidence="8">
    <location>
        <begin position="602"/>
        <end position="628"/>
    </location>
</feature>
<dbReference type="RefSeq" id="WP_160095881.1">
    <property type="nucleotide sequence ID" value="NZ_CP047224.1"/>
</dbReference>
<sequence>MKLFLRGLLLLFALNLLDNNILLLKSGFFFSYAYAEETALPKVMPGEASYPECGTDVAFALIGLIAGIVAGIMIIAGSGAIMVAIGLGLIAVAVVSAMQLVGCLWSFVRNPVLRTRAGYYKYCQDGNTGAEVCSEEKMAYCDKKESNEINSNAKGCTYAWPRNRAENGRYIEICYREPFDWGYLSRIGQETQLDSRESNFTAINLGVLGGENKIQSLDTLLDMKRKVSVRSIQCVTLKHMESKKIGPYVFSAEYDGSKLCGYVTFSRKAKVGCHLRDPVDPAPMCIKSKPIYDPEDLSRVLSYDNSGCFNCYISNACYGVTGLIAKAQFPMTSLVVQCIRESLRNILVSDCRNGENDGFLVIAQKKLKTAVEAVLVLAILLFGFKLLSGGVSGMQEWTIFVLKIAAIAYFTIGDGMIIYYDRLLTLSTGLADIVYSGGGKKDVCNFDSSEYNELVVTKAFSPEERACFEAFVKSGHKRNFAELKKFIDKGVLSCSSLKPVRGGELPIFSKLELKNLSYMTLWDRLDCRVAFYLGSALGNPTVAGGGVATVITAGAISALGAGIYMVPVLILAFFFAGQLVIALLVLMYVILMFLIILWIVHLFILAIIALTILILFSPIFIPMILFQVTKPFFEGWLKEVMAYSLYPVVLFGFLALVFSVFDKLFFDDLTFQQISKLDGVRSYYSYKLANPDQCKERNADGELRSSAVLACVIQEMSLTQKPLLFGIYVTTIASDASATSALWLKLGMMTLMLFLFFHFLGILGGLAAELVGNFRADLSRHVSSPQAMARKLAAVSFNTANTLVAGGKNISKKLGGELPRSKRPGGQQTVKGCGAGGAGGVGGTGGMGGAG</sequence>
<feature type="transmembrane region" description="Helical" evidence="8">
    <location>
        <begin position="59"/>
        <end position="76"/>
    </location>
</feature>
<evidence type="ECO:0000256" key="4">
    <source>
        <dbReference type="ARBA" id="ARBA00022729"/>
    </source>
</evidence>
<protein>
    <submittedName>
        <fullName evidence="9">Conjugal transfer protein TraH</fullName>
    </submittedName>
</protein>
<comment type="similarity">
    <text evidence="2">Belongs to the TrbL/VirB6 family.</text>
</comment>
<feature type="transmembrane region" description="Helical" evidence="8">
    <location>
        <begin position="640"/>
        <end position="661"/>
    </location>
</feature>
<feature type="transmembrane region" description="Helical" evidence="8">
    <location>
        <begin position="400"/>
        <end position="420"/>
    </location>
</feature>
<dbReference type="InterPro" id="IPR007688">
    <property type="entry name" value="Conjugal_tfr_TrbL/VirB6"/>
</dbReference>
<dbReference type="KEGG" id="nef:GP480_03510"/>
<evidence type="ECO:0000256" key="1">
    <source>
        <dbReference type="ARBA" id="ARBA00004651"/>
    </source>
</evidence>
<keyword evidence="4" id="KW-0732">Signal</keyword>
<evidence type="ECO:0000256" key="6">
    <source>
        <dbReference type="ARBA" id="ARBA00023136"/>
    </source>
</evidence>
<evidence type="ECO:0000256" key="3">
    <source>
        <dbReference type="ARBA" id="ARBA00022692"/>
    </source>
</evidence>
<dbReference type="Pfam" id="PF04610">
    <property type="entry name" value="TrbL"/>
    <property type="match status" value="1"/>
</dbReference>
<dbReference type="EMBL" id="CP047224">
    <property type="protein sequence ID" value="QHD65463.1"/>
    <property type="molecule type" value="Genomic_DNA"/>
</dbReference>
<reference evidence="9 10" key="1">
    <citation type="journal article" date="2020" name="MBio">
        <title>Erratum for Teymournejad et al., 'Isolation and Molecular Analysis of a Novel Neorickettsia Species That Causes Potomac Horse Fever'.</title>
        <authorList>
            <person name="Teymournejad O."/>
            <person name="Lin M."/>
            <person name="Bekebrede H."/>
            <person name="Kamr A."/>
            <person name="Toribio R.E."/>
            <person name="Arroyo L.G."/>
            <person name="Baird J.D."/>
            <person name="Rikihisa Y."/>
        </authorList>
    </citation>
    <scope>NUCLEOTIDE SEQUENCE [LARGE SCALE GENOMIC DNA]</scope>
    <source>
        <strain evidence="9 10">Fin17</strain>
    </source>
</reference>
<evidence type="ECO:0000256" key="8">
    <source>
        <dbReference type="SAM" id="Phobius"/>
    </source>
</evidence>
<gene>
    <name evidence="9" type="ORF">GP480_03510</name>
</gene>
<feature type="transmembrane region" description="Helical" evidence="8">
    <location>
        <begin position="83"/>
        <end position="108"/>
    </location>
</feature>
<evidence type="ECO:0000313" key="9">
    <source>
        <dbReference type="EMBL" id="QHD65463.1"/>
    </source>
</evidence>
<feature type="transmembrane region" description="Helical" evidence="8">
    <location>
        <begin position="370"/>
        <end position="388"/>
    </location>
</feature>
<comment type="subcellular location">
    <subcellularLocation>
        <location evidence="1">Cell membrane</location>
        <topology evidence="1">Multi-pass membrane protein</topology>
    </subcellularLocation>
</comment>
<keyword evidence="6 8" id="KW-0472">Membrane</keyword>
<feature type="region of interest" description="Disordered" evidence="7">
    <location>
        <begin position="814"/>
        <end position="834"/>
    </location>
</feature>
<keyword evidence="10" id="KW-1185">Reference proteome</keyword>
<dbReference type="AlphaFoldDB" id="A0A6P1GB87"/>
<evidence type="ECO:0000256" key="7">
    <source>
        <dbReference type="SAM" id="MobiDB-lite"/>
    </source>
</evidence>
<dbReference type="GO" id="GO:0005886">
    <property type="term" value="C:plasma membrane"/>
    <property type="evidence" value="ECO:0007669"/>
    <property type="project" value="UniProtKB-SubCell"/>
</dbReference>